<evidence type="ECO:0000256" key="4">
    <source>
        <dbReference type="ARBA" id="ARBA00022685"/>
    </source>
</evidence>
<proteinExistence type="inferred from homology"/>
<keyword evidence="3" id="KW-0964">Secreted</keyword>
<evidence type="ECO:0000313" key="8">
    <source>
        <dbReference type="Proteomes" id="UP000887540"/>
    </source>
</evidence>
<evidence type="ECO:0000256" key="7">
    <source>
        <dbReference type="SAM" id="SignalP"/>
    </source>
</evidence>
<dbReference type="InterPro" id="IPR002544">
    <property type="entry name" value="FMRFamid-related_peptide-like"/>
</dbReference>
<evidence type="ECO:0000256" key="2">
    <source>
        <dbReference type="ARBA" id="ARBA00006356"/>
    </source>
</evidence>
<reference evidence="9" key="1">
    <citation type="submission" date="2022-11" db="UniProtKB">
        <authorList>
            <consortium name="WormBaseParasite"/>
        </authorList>
    </citation>
    <scope>IDENTIFICATION</scope>
</reference>
<dbReference type="WBParaSite" id="ACRNAN_scaffold3634.g17271.t1">
    <property type="protein sequence ID" value="ACRNAN_scaffold3634.g17271.t1"/>
    <property type="gene ID" value="ACRNAN_scaffold3634.g17271"/>
</dbReference>
<dbReference type="GO" id="GO:0005576">
    <property type="term" value="C:extracellular region"/>
    <property type="evidence" value="ECO:0007669"/>
    <property type="project" value="UniProtKB-SubCell"/>
</dbReference>
<feature type="signal peptide" evidence="7">
    <location>
        <begin position="1"/>
        <end position="23"/>
    </location>
</feature>
<dbReference type="GO" id="GO:0007218">
    <property type="term" value="P:neuropeptide signaling pathway"/>
    <property type="evidence" value="ECO:0007669"/>
    <property type="project" value="UniProtKB-KW"/>
</dbReference>
<organism evidence="8 9">
    <name type="scientific">Acrobeloides nanus</name>
    <dbReference type="NCBI Taxonomy" id="290746"/>
    <lineage>
        <taxon>Eukaryota</taxon>
        <taxon>Metazoa</taxon>
        <taxon>Ecdysozoa</taxon>
        <taxon>Nematoda</taxon>
        <taxon>Chromadorea</taxon>
        <taxon>Rhabditida</taxon>
        <taxon>Tylenchina</taxon>
        <taxon>Cephalobomorpha</taxon>
        <taxon>Cephaloboidea</taxon>
        <taxon>Cephalobidae</taxon>
        <taxon>Acrobeloides</taxon>
    </lineage>
</organism>
<dbReference type="AlphaFoldDB" id="A0A914DQP0"/>
<keyword evidence="5" id="KW-0027">Amidation</keyword>
<evidence type="ECO:0000256" key="5">
    <source>
        <dbReference type="ARBA" id="ARBA00022815"/>
    </source>
</evidence>
<keyword evidence="7" id="KW-0732">Signal</keyword>
<evidence type="ECO:0000256" key="6">
    <source>
        <dbReference type="ARBA" id="ARBA00023320"/>
    </source>
</evidence>
<dbReference type="Proteomes" id="UP000887540">
    <property type="component" value="Unplaced"/>
</dbReference>
<sequence>MKCCAGVELTVFISLLSIATVFGAEPGKTNVSKPENDQMCEIASLEMLSYTRCDLMNRVKTLELLVEALLEQLSNELPIVTPERDSTSIEKRKNEFIRFGKRKNEFIRFGKRKNEFIRFGRSMGHNLDQNEQSNMDKRKNEFIRFG</sequence>
<keyword evidence="4" id="KW-0165">Cleavage on pair of basic residues</keyword>
<evidence type="ECO:0000256" key="1">
    <source>
        <dbReference type="ARBA" id="ARBA00004613"/>
    </source>
</evidence>
<protein>
    <submittedName>
        <fullName evidence="9">Uncharacterized protein</fullName>
    </submittedName>
</protein>
<comment type="subcellular location">
    <subcellularLocation>
        <location evidence="1">Secreted</location>
    </subcellularLocation>
</comment>
<comment type="similarity">
    <text evidence="2">Belongs to the FARP (FMRFamide related peptide) family.</text>
</comment>
<dbReference type="Pfam" id="PF01581">
    <property type="entry name" value="FARP"/>
    <property type="match status" value="4"/>
</dbReference>
<evidence type="ECO:0000256" key="3">
    <source>
        <dbReference type="ARBA" id="ARBA00022525"/>
    </source>
</evidence>
<keyword evidence="6" id="KW-0527">Neuropeptide</keyword>
<keyword evidence="8" id="KW-1185">Reference proteome</keyword>
<name>A0A914DQP0_9BILA</name>
<evidence type="ECO:0000313" key="9">
    <source>
        <dbReference type="WBParaSite" id="ACRNAN_scaffold3634.g17271.t1"/>
    </source>
</evidence>
<accession>A0A914DQP0</accession>
<feature type="chain" id="PRO_5037203357" evidence="7">
    <location>
        <begin position="24"/>
        <end position="146"/>
    </location>
</feature>